<evidence type="ECO:0000313" key="2">
    <source>
        <dbReference type="EMBL" id="QQK44036.1"/>
    </source>
</evidence>
<dbReference type="EMBL" id="CP060776">
    <property type="protein sequence ID" value="QQK44036.1"/>
    <property type="molecule type" value="Genomic_DNA"/>
</dbReference>
<keyword evidence="2" id="KW-0378">Hydrolase</keyword>
<dbReference type="GO" id="GO:0016787">
    <property type="term" value="F:hydrolase activity"/>
    <property type="evidence" value="ECO:0007669"/>
    <property type="project" value="UniProtKB-KW"/>
</dbReference>
<feature type="region of interest" description="Disordered" evidence="1">
    <location>
        <begin position="339"/>
        <end position="361"/>
    </location>
</feature>
<evidence type="ECO:0000313" key="3">
    <source>
        <dbReference type="Proteomes" id="UP000595662"/>
    </source>
</evidence>
<organism evidence="2 3">
    <name type="scientific">Penicillium digitatum</name>
    <name type="common">Green mold</name>
    <dbReference type="NCBI Taxonomy" id="36651"/>
    <lineage>
        <taxon>Eukaryota</taxon>
        <taxon>Fungi</taxon>
        <taxon>Dikarya</taxon>
        <taxon>Ascomycota</taxon>
        <taxon>Pezizomycotina</taxon>
        <taxon>Eurotiomycetes</taxon>
        <taxon>Eurotiomycetidae</taxon>
        <taxon>Eurotiales</taxon>
        <taxon>Aspergillaceae</taxon>
        <taxon>Penicillium</taxon>
    </lineage>
</organism>
<name>A0A7T6XMU2_PENDI</name>
<dbReference type="GeneID" id="26234173"/>
<sequence length="399" mass="44320">MAKVIFTAWKTKSQLLEVRNEFYPPSAYAGPDLRSHGCAVVEAWKLRGNVPHHVEATALLTDAILHDDAQRNSIFSIRATYSAAFCRFVTGLVDTKIHGVRRTMFQRATDLGLPASFVELRHEATHREPPSLVVLRKAAQRSLEWLWDNYWASVGDDSGAPALTHDDDASVRAALCDALQPLSGGSADPVPKKRKRDQAISVAVRLVSVCNVSGAGVRLLSSVLLERGFLVPNGRELGDSLNDTFKEWNPVLQRVAESQPAFLRHLTEDLVNDLAFKNTTGISTDVSSEALYLWIAHILTSTAWEFHRQSCPQSYVLRACDESPHHWTEMLGDQLRKHASKPKSVLGARPAAKNRVSKPKHVRNDSLYAPSQLSDKLLQHGWGFLEKWDSRPLGVVSSN</sequence>
<evidence type="ECO:0000256" key="1">
    <source>
        <dbReference type="SAM" id="MobiDB-lite"/>
    </source>
</evidence>
<dbReference type="GO" id="GO:0004519">
    <property type="term" value="F:endonuclease activity"/>
    <property type="evidence" value="ECO:0007669"/>
    <property type="project" value="InterPro"/>
</dbReference>
<dbReference type="RefSeq" id="XP_014533083.2">
    <property type="nucleotide sequence ID" value="XM_014677597.2"/>
</dbReference>
<dbReference type="GO" id="GO:0030687">
    <property type="term" value="C:preribosome, large subunit precursor"/>
    <property type="evidence" value="ECO:0007669"/>
    <property type="project" value="TreeGrafter"/>
</dbReference>
<dbReference type="GO" id="GO:0090730">
    <property type="term" value="C:Las1 complex"/>
    <property type="evidence" value="ECO:0007669"/>
    <property type="project" value="InterPro"/>
</dbReference>
<dbReference type="InterPro" id="IPR007174">
    <property type="entry name" value="Las1"/>
</dbReference>
<dbReference type="PANTHER" id="PTHR15002:SF0">
    <property type="entry name" value="RIBOSOMAL BIOGENESIS PROTEIN LAS1L"/>
    <property type="match status" value="1"/>
</dbReference>
<gene>
    <name evidence="2" type="ORF">Pdw03_7937</name>
</gene>
<dbReference type="Proteomes" id="UP000595662">
    <property type="component" value="Chromosome 3"/>
</dbReference>
<dbReference type="GO" id="GO:0000470">
    <property type="term" value="P:maturation of LSU-rRNA"/>
    <property type="evidence" value="ECO:0007669"/>
    <property type="project" value="TreeGrafter"/>
</dbReference>
<accession>A0A7T6XMU2</accession>
<reference evidence="2 3" key="1">
    <citation type="submission" date="2020-08" db="EMBL/GenBank/DDBJ databases">
        <title>The completed genome sequence of the pathogenic ascomycete fungus Penicillium digitatum.</title>
        <authorList>
            <person name="Wang M."/>
        </authorList>
    </citation>
    <scope>NUCLEOTIDE SEQUENCE [LARGE SCALE GENOMIC DNA]</scope>
    <source>
        <strain evidence="2 3">PdW03</strain>
    </source>
</reference>
<dbReference type="PANTHER" id="PTHR15002">
    <property type="entry name" value="RIBOSOMAL BIOGENESIS PROTEIN LAS1L"/>
    <property type="match status" value="1"/>
</dbReference>
<proteinExistence type="predicted"/>
<dbReference type="Pfam" id="PF04031">
    <property type="entry name" value="Las1"/>
    <property type="match status" value="1"/>
</dbReference>
<dbReference type="VEuPathDB" id="FungiDB:PDIP_58570"/>
<dbReference type="KEGG" id="pdp:PDIP_58570"/>
<dbReference type="GO" id="GO:0000460">
    <property type="term" value="P:maturation of 5.8S rRNA"/>
    <property type="evidence" value="ECO:0007669"/>
    <property type="project" value="TreeGrafter"/>
</dbReference>
<dbReference type="AlphaFoldDB" id="A0A7T6XMU2"/>
<protein>
    <submittedName>
        <fullName evidence="2">Hydroxyacylglutathione hydrolase</fullName>
    </submittedName>
</protein>